<feature type="region of interest" description="Disordered" evidence="16">
    <location>
        <begin position="102"/>
        <end position="148"/>
    </location>
</feature>
<evidence type="ECO:0000259" key="17">
    <source>
        <dbReference type="PROSITE" id="PS50106"/>
    </source>
</evidence>
<keyword evidence="8" id="KW-0677">Repeat</keyword>
<evidence type="ECO:0000256" key="16">
    <source>
        <dbReference type="SAM" id="MobiDB-lite"/>
    </source>
</evidence>
<dbReference type="SUPFAM" id="SSF50156">
    <property type="entry name" value="PDZ domain-like"/>
    <property type="match status" value="2"/>
</dbReference>
<evidence type="ECO:0000256" key="4">
    <source>
        <dbReference type="ARBA" id="ARBA00013035"/>
    </source>
</evidence>
<evidence type="ECO:0000256" key="12">
    <source>
        <dbReference type="ARBA" id="ARBA00023016"/>
    </source>
</evidence>
<feature type="compositionally biased region" description="Gly residues" evidence="16">
    <location>
        <begin position="125"/>
        <end position="146"/>
    </location>
</feature>
<comment type="caution">
    <text evidence="18">The sequence shown here is derived from an EMBL/GenBank/DDBJ whole genome shotgun (WGS) entry which is preliminary data.</text>
</comment>
<dbReference type="PRINTS" id="PR00834">
    <property type="entry name" value="PROTEASES2C"/>
</dbReference>
<dbReference type="InterPro" id="IPR001940">
    <property type="entry name" value="Peptidase_S1C"/>
</dbReference>
<keyword evidence="11" id="KW-0720">Serine protease</keyword>
<evidence type="ECO:0000256" key="1">
    <source>
        <dbReference type="ARBA" id="ARBA00001772"/>
    </source>
</evidence>
<dbReference type="SUPFAM" id="SSF50494">
    <property type="entry name" value="Trypsin-like serine proteases"/>
    <property type="match status" value="1"/>
</dbReference>
<evidence type="ECO:0000256" key="7">
    <source>
        <dbReference type="ARBA" id="ARBA00022729"/>
    </source>
</evidence>
<dbReference type="InterPro" id="IPR001478">
    <property type="entry name" value="PDZ"/>
</dbReference>
<evidence type="ECO:0000256" key="8">
    <source>
        <dbReference type="ARBA" id="ARBA00022737"/>
    </source>
</evidence>
<evidence type="ECO:0000256" key="9">
    <source>
        <dbReference type="ARBA" id="ARBA00022764"/>
    </source>
</evidence>
<keyword evidence="7" id="KW-0732">Signal</keyword>
<feature type="binding site" evidence="15">
    <location>
        <begin position="272"/>
        <end position="274"/>
    </location>
    <ligand>
        <name>substrate</name>
    </ligand>
</feature>
<dbReference type="CDD" id="cd10839">
    <property type="entry name" value="cpPDZ1_DegP-like"/>
    <property type="match status" value="1"/>
</dbReference>
<sequence length="530" mass="54180">MTDSSPEGRTNTAKKQSQISVILSRFGKKGTIYVSAAALALGAFVGAASFEPNPARAFAQGENVSQGEGMRQKLPSFAPLVKQVKPAVVSIRVKSDAAAKAAFGDDEGGPRGNPFEGSPLERYFGGPGGPRGGFGPWGGAPGGKGGPRQLVTAQGSGFFISPDGYLVTNNHVAQDAVSLEVVMDDGKIYTAKVVGTDPRTDLALLKVDGRTDFPYTKFSHSGAEIGDWVVAMGNPFGLGGTVTAGIVSARGRDIGEGPYDDFIQIDASVNKGNSGGPTFNESGEVIGVNTAIYSPSGGSVGIAFAIPAPTVERVVAALKDKGHVTRGWLGVQIQGLTPELADSLGLKTTAGALVAAPQSGSPAEQAGIKTGDVITEVDGTQVKDGRDLAKKIADIAPGANAKLTVLRDGETKTVDLKIGQLPEKPTQRASLSDDGRTGLNDLGIAVAPAADVSPNDRQGLAVVGVEPGGKAAEAGLAEGDIILRVGDQTVNRPGDLKRALTEAGKSGKKNALALVKRNGDQRFVALPAVS</sequence>
<dbReference type="AlphaFoldDB" id="A0A8I1KJF6"/>
<dbReference type="PANTHER" id="PTHR22939">
    <property type="entry name" value="SERINE PROTEASE FAMILY S1C HTRA-RELATED"/>
    <property type="match status" value="1"/>
</dbReference>
<feature type="active site" description="Charge relay system" evidence="14">
    <location>
        <position position="274"/>
    </location>
</feature>
<comment type="catalytic activity">
    <reaction evidence="1">
        <text>Acts on substrates that are at least partially unfolded. The cleavage site P1 residue is normally between a pair of hydrophobic residues, such as Val-|-Val.</text>
        <dbReference type="EC" id="3.4.21.107"/>
    </reaction>
</comment>
<evidence type="ECO:0000256" key="6">
    <source>
        <dbReference type="ARBA" id="ARBA00022670"/>
    </source>
</evidence>
<organism evidence="18 19">
    <name type="scientific">Rhodomicrobium udaipurense</name>
    <dbReference type="NCBI Taxonomy" id="1202716"/>
    <lineage>
        <taxon>Bacteria</taxon>
        <taxon>Pseudomonadati</taxon>
        <taxon>Pseudomonadota</taxon>
        <taxon>Alphaproteobacteria</taxon>
        <taxon>Hyphomicrobiales</taxon>
        <taxon>Hyphomicrobiaceae</taxon>
        <taxon>Rhodomicrobium</taxon>
    </lineage>
</organism>
<dbReference type="PANTHER" id="PTHR22939:SF130">
    <property type="entry name" value="PERIPLASMIC SERINE ENDOPROTEASE DEGP-LIKE-RELATED"/>
    <property type="match status" value="1"/>
</dbReference>
<feature type="binding site" evidence="15">
    <location>
        <position position="201"/>
    </location>
    <ligand>
        <name>substrate</name>
    </ligand>
</feature>
<keyword evidence="19" id="KW-1185">Reference proteome</keyword>
<dbReference type="InterPro" id="IPR011782">
    <property type="entry name" value="Pept_S1C_Do"/>
</dbReference>
<evidence type="ECO:0000256" key="14">
    <source>
        <dbReference type="PIRSR" id="PIRSR611782-1"/>
    </source>
</evidence>
<name>A0A8I1KJF6_9HYPH</name>
<evidence type="ECO:0000256" key="10">
    <source>
        <dbReference type="ARBA" id="ARBA00022801"/>
    </source>
</evidence>
<dbReference type="RefSeq" id="WP_037233760.1">
    <property type="nucleotide sequence ID" value="NZ_JAEMUK010000008.1"/>
</dbReference>
<evidence type="ECO:0000256" key="3">
    <source>
        <dbReference type="ARBA" id="ARBA00010541"/>
    </source>
</evidence>
<evidence type="ECO:0000256" key="15">
    <source>
        <dbReference type="PIRSR" id="PIRSR611782-2"/>
    </source>
</evidence>
<dbReference type="NCBIfam" id="TIGR02037">
    <property type="entry name" value="degP_htrA_DO"/>
    <property type="match status" value="1"/>
</dbReference>
<gene>
    <name evidence="18" type="ORF">JDN41_04745</name>
</gene>
<evidence type="ECO:0000256" key="2">
    <source>
        <dbReference type="ARBA" id="ARBA00004418"/>
    </source>
</evidence>
<dbReference type="InterPro" id="IPR009003">
    <property type="entry name" value="Peptidase_S1_PA"/>
</dbReference>
<evidence type="ECO:0000313" key="18">
    <source>
        <dbReference type="EMBL" id="MBJ7542861.1"/>
    </source>
</evidence>
<evidence type="ECO:0000256" key="11">
    <source>
        <dbReference type="ARBA" id="ARBA00022825"/>
    </source>
</evidence>
<dbReference type="Gene3D" id="2.30.42.10">
    <property type="match status" value="2"/>
</dbReference>
<dbReference type="InterPro" id="IPR036034">
    <property type="entry name" value="PDZ_sf"/>
</dbReference>
<dbReference type="GO" id="GO:0006508">
    <property type="term" value="P:proteolysis"/>
    <property type="evidence" value="ECO:0007669"/>
    <property type="project" value="UniProtKB-KW"/>
</dbReference>
<evidence type="ECO:0000256" key="5">
    <source>
        <dbReference type="ARBA" id="ARBA00013958"/>
    </source>
</evidence>
<dbReference type="InterPro" id="IPR041489">
    <property type="entry name" value="PDZ_6"/>
</dbReference>
<dbReference type="PROSITE" id="PS50106">
    <property type="entry name" value="PDZ"/>
    <property type="match status" value="2"/>
</dbReference>
<evidence type="ECO:0000313" key="19">
    <source>
        <dbReference type="Proteomes" id="UP000623250"/>
    </source>
</evidence>
<feature type="domain" description="PDZ" evidence="17">
    <location>
        <begin position="314"/>
        <end position="384"/>
    </location>
</feature>
<dbReference type="GO" id="GO:0004252">
    <property type="term" value="F:serine-type endopeptidase activity"/>
    <property type="evidence" value="ECO:0007669"/>
    <property type="project" value="InterPro"/>
</dbReference>
<dbReference type="Gene3D" id="2.40.10.120">
    <property type="match status" value="1"/>
</dbReference>
<comment type="similarity">
    <text evidence="3">Belongs to the peptidase S1C family.</text>
</comment>
<comment type="subcellular location">
    <subcellularLocation>
        <location evidence="2">Periplasm</location>
    </subcellularLocation>
</comment>
<keyword evidence="12" id="KW-0346">Stress response</keyword>
<dbReference type="GO" id="GO:0042597">
    <property type="term" value="C:periplasmic space"/>
    <property type="evidence" value="ECO:0007669"/>
    <property type="project" value="UniProtKB-SubCell"/>
</dbReference>
<dbReference type="EC" id="3.4.21.107" evidence="4"/>
<protein>
    <recommendedName>
        <fullName evidence="5">Probable periplasmic serine endoprotease DegP-like</fullName>
        <ecNumber evidence="4">3.4.21.107</ecNumber>
    </recommendedName>
    <alternativeName>
        <fullName evidence="13">Protease Do</fullName>
    </alternativeName>
</protein>
<proteinExistence type="inferred from homology"/>
<keyword evidence="9" id="KW-0574">Periplasm</keyword>
<feature type="active site" description="Charge relay system" evidence="14">
    <location>
        <position position="201"/>
    </location>
</feature>
<dbReference type="Pfam" id="PF13180">
    <property type="entry name" value="PDZ_2"/>
    <property type="match status" value="1"/>
</dbReference>
<keyword evidence="6" id="KW-0645">Protease</keyword>
<accession>A0A8I1KJF6</accession>
<dbReference type="SMART" id="SM00228">
    <property type="entry name" value="PDZ"/>
    <property type="match status" value="2"/>
</dbReference>
<feature type="domain" description="PDZ" evidence="17">
    <location>
        <begin position="428"/>
        <end position="518"/>
    </location>
</feature>
<feature type="binding site" evidence="15">
    <location>
        <position position="171"/>
    </location>
    <ligand>
        <name>substrate</name>
    </ligand>
</feature>
<keyword evidence="10" id="KW-0378">Hydrolase</keyword>
<reference evidence="18 19" key="1">
    <citation type="submission" date="2020-12" db="EMBL/GenBank/DDBJ databases">
        <title>Revised draft genomes of Rhodomicrobium vannielii ATCC 17100 and Rhodomicrobium udaipurense JA643.</title>
        <authorList>
            <person name="Conners E.M."/>
            <person name="Davenport E.J."/>
            <person name="Bose A."/>
        </authorList>
    </citation>
    <scope>NUCLEOTIDE SEQUENCE [LARGE SCALE GENOMIC DNA]</scope>
    <source>
        <strain evidence="18 19">JA643</strain>
    </source>
</reference>
<dbReference type="EMBL" id="JAEMUK010000008">
    <property type="protein sequence ID" value="MBJ7542861.1"/>
    <property type="molecule type" value="Genomic_DNA"/>
</dbReference>
<dbReference type="Pfam" id="PF17820">
    <property type="entry name" value="PDZ_6"/>
    <property type="match status" value="1"/>
</dbReference>
<evidence type="ECO:0000256" key="13">
    <source>
        <dbReference type="ARBA" id="ARBA00032850"/>
    </source>
</evidence>
<feature type="active site" description="Charge relay system" evidence="14">
    <location>
        <position position="171"/>
    </location>
</feature>
<dbReference type="Pfam" id="PF13365">
    <property type="entry name" value="Trypsin_2"/>
    <property type="match status" value="1"/>
</dbReference>
<dbReference type="Proteomes" id="UP000623250">
    <property type="component" value="Unassembled WGS sequence"/>
</dbReference>